<name>A0ABP5SAX8_9ACTN</name>
<accession>A0ABP5SAX8</accession>
<evidence type="ECO:0000313" key="3">
    <source>
        <dbReference type="Proteomes" id="UP001501444"/>
    </source>
</evidence>
<keyword evidence="1" id="KW-1133">Transmembrane helix</keyword>
<sequence length="101" mass="10949">MEVGPFVASPTGTAIVQRQFGSLREGRYPTSTRAVFERPTLEPRWLRRIDRVAPMSAGLRIQATTALGSLTTGPWQGLGVLALWAAGVLLAGFLTLRLRDA</sequence>
<dbReference type="EMBL" id="BAAARV010000003">
    <property type="protein sequence ID" value="GAA2326289.1"/>
    <property type="molecule type" value="Genomic_DNA"/>
</dbReference>
<protein>
    <submittedName>
        <fullName evidence="2">Uncharacterized protein</fullName>
    </submittedName>
</protein>
<keyword evidence="1" id="KW-0472">Membrane</keyword>
<comment type="caution">
    <text evidence="2">The sequence shown here is derived from an EMBL/GenBank/DDBJ whole genome shotgun (WGS) entry which is preliminary data.</text>
</comment>
<keyword evidence="1" id="KW-0812">Transmembrane</keyword>
<evidence type="ECO:0000256" key="1">
    <source>
        <dbReference type="SAM" id="Phobius"/>
    </source>
</evidence>
<dbReference type="Proteomes" id="UP001501444">
    <property type="component" value="Unassembled WGS sequence"/>
</dbReference>
<organism evidence="2 3">
    <name type="scientific">Dactylosporangium salmoneum</name>
    <dbReference type="NCBI Taxonomy" id="53361"/>
    <lineage>
        <taxon>Bacteria</taxon>
        <taxon>Bacillati</taxon>
        <taxon>Actinomycetota</taxon>
        <taxon>Actinomycetes</taxon>
        <taxon>Micromonosporales</taxon>
        <taxon>Micromonosporaceae</taxon>
        <taxon>Dactylosporangium</taxon>
    </lineage>
</organism>
<proteinExistence type="predicted"/>
<feature type="transmembrane region" description="Helical" evidence="1">
    <location>
        <begin position="75"/>
        <end position="96"/>
    </location>
</feature>
<evidence type="ECO:0000313" key="2">
    <source>
        <dbReference type="EMBL" id="GAA2326289.1"/>
    </source>
</evidence>
<gene>
    <name evidence="2" type="ORF">GCM10010170_000990</name>
</gene>
<keyword evidence="3" id="KW-1185">Reference proteome</keyword>
<dbReference type="RefSeq" id="WP_344610147.1">
    <property type="nucleotide sequence ID" value="NZ_BAAARV010000003.1"/>
</dbReference>
<reference evidence="3" key="1">
    <citation type="journal article" date="2019" name="Int. J. Syst. Evol. Microbiol.">
        <title>The Global Catalogue of Microorganisms (GCM) 10K type strain sequencing project: providing services to taxonomists for standard genome sequencing and annotation.</title>
        <authorList>
            <consortium name="The Broad Institute Genomics Platform"/>
            <consortium name="The Broad Institute Genome Sequencing Center for Infectious Disease"/>
            <person name="Wu L."/>
            <person name="Ma J."/>
        </authorList>
    </citation>
    <scope>NUCLEOTIDE SEQUENCE [LARGE SCALE GENOMIC DNA]</scope>
    <source>
        <strain evidence="3">JCM 3272</strain>
    </source>
</reference>